<evidence type="ECO:0000256" key="5">
    <source>
        <dbReference type="ARBA" id="ARBA00022475"/>
    </source>
</evidence>
<dbReference type="RefSeq" id="WP_103094456.1">
    <property type="nucleotide sequence ID" value="NZ_LYMM01000002.1"/>
</dbReference>
<evidence type="ECO:0000256" key="7">
    <source>
        <dbReference type="ARBA" id="ARBA00022692"/>
    </source>
</evidence>
<dbReference type="GO" id="GO:0015031">
    <property type="term" value="P:protein transport"/>
    <property type="evidence" value="ECO:0007669"/>
    <property type="project" value="UniProtKB-KW"/>
</dbReference>
<organism evidence="13 14">
    <name type="scientific">Novosphingobium guangzhouense</name>
    <dbReference type="NCBI Taxonomy" id="1850347"/>
    <lineage>
        <taxon>Bacteria</taxon>
        <taxon>Pseudomonadati</taxon>
        <taxon>Pseudomonadota</taxon>
        <taxon>Alphaproteobacteria</taxon>
        <taxon>Sphingomonadales</taxon>
        <taxon>Sphingomonadaceae</taxon>
        <taxon>Novosphingobium</taxon>
    </lineage>
</organism>
<dbReference type="InterPro" id="IPR006260">
    <property type="entry name" value="TonB/TolA_C"/>
</dbReference>
<dbReference type="InterPro" id="IPR037682">
    <property type="entry name" value="TonB_C"/>
</dbReference>
<keyword evidence="7" id="KW-0812">Transmembrane</keyword>
<evidence type="ECO:0000256" key="3">
    <source>
        <dbReference type="ARBA" id="ARBA00022362"/>
    </source>
</evidence>
<dbReference type="Proteomes" id="UP000236327">
    <property type="component" value="Unassembled WGS sequence"/>
</dbReference>
<dbReference type="PANTHER" id="PTHR33446">
    <property type="entry name" value="PROTEIN TONB-RELATED"/>
    <property type="match status" value="1"/>
</dbReference>
<evidence type="ECO:0000256" key="9">
    <source>
        <dbReference type="ARBA" id="ARBA00022927"/>
    </source>
</evidence>
<dbReference type="SUPFAM" id="SSF74653">
    <property type="entry name" value="TolA/TonB C-terminal domain"/>
    <property type="match status" value="2"/>
</dbReference>
<dbReference type="EMBL" id="LYMM01000002">
    <property type="protein sequence ID" value="PNU06511.1"/>
    <property type="molecule type" value="Genomic_DNA"/>
</dbReference>
<dbReference type="GO" id="GO:0031992">
    <property type="term" value="F:energy transducer activity"/>
    <property type="evidence" value="ECO:0007669"/>
    <property type="project" value="TreeGrafter"/>
</dbReference>
<evidence type="ECO:0000313" key="13">
    <source>
        <dbReference type="EMBL" id="PNU06511.1"/>
    </source>
</evidence>
<dbReference type="GO" id="GO:0055085">
    <property type="term" value="P:transmembrane transport"/>
    <property type="evidence" value="ECO:0007669"/>
    <property type="project" value="InterPro"/>
</dbReference>
<evidence type="ECO:0000259" key="12">
    <source>
        <dbReference type="PROSITE" id="PS52015"/>
    </source>
</evidence>
<evidence type="ECO:0000256" key="2">
    <source>
        <dbReference type="ARBA" id="ARBA00006555"/>
    </source>
</evidence>
<dbReference type="Gene3D" id="3.30.2420.10">
    <property type="entry name" value="TonB"/>
    <property type="match status" value="2"/>
</dbReference>
<dbReference type="PROSITE" id="PS52015">
    <property type="entry name" value="TONB_CTD"/>
    <property type="match status" value="2"/>
</dbReference>
<dbReference type="AlphaFoldDB" id="A0A2K2G646"/>
<keyword evidence="10" id="KW-1133">Transmembrane helix</keyword>
<evidence type="ECO:0000256" key="10">
    <source>
        <dbReference type="ARBA" id="ARBA00022989"/>
    </source>
</evidence>
<keyword evidence="9" id="KW-0653">Protein transport</keyword>
<evidence type="ECO:0000256" key="11">
    <source>
        <dbReference type="ARBA" id="ARBA00023136"/>
    </source>
</evidence>
<accession>A0A2K2G646</accession>
<name>A0A2K2G646_9SPHN</name>
<dbReference type="GO" id="GO:0098797">
    <property type="term" value="C:plasma membrane protein complex"/>
    <property type="evidence" value="ECO:0007669"/>
    <property type="project" value="TreeGrafter"/>
</dbReference>
<dbReference type="InterPro" id="IPR051045">
    <property type="entry name" value="TonB-dependent_transducer"/>
</dbReference>
<keyword evidence="4" id="KW-0813">Transport</keyword>
<dbReference type="Pfam" id="PF03544">
    <property type="entry name" value="TonB_C"/>
    <property type="match status" value="1"/>
</dbReference>
<comment type="similarity">
    <text evidence="2">Belongs to the TonB family.</text>
</comment>
<comment type="caution">
    <text evidence="13">The sequence shown here is derived from an EMBL/GenBank/DDBJ whole genome shotgun (WGS) entry which is preliminary data.</text>
</comment>
<reference evidence="13 14" key="1">
    <citation type="submission" date="2016-05" db="EMBL/GenBank/DDBJ databases">
        <title>Complete genome sequence of Novosphingobium guangzhouense SA925(T).</title>
        <authorList>
            <person name="Sha S."/>
        </authorList>
    </citation>
    <scope>NUCLEOTIDE SEQUENCE [LARGE SCALE GENOMIC DNA]</scope>
    <source>
        <strain evidence="13 14">SA925</strain>
    </source>
</reference>
<evidence type="ECO:0000256" key="4">
    <source>
        <dbReference type="ARBA" id="ARBA00022448"/>
    </source>
</evidence>
<evidence type="ECO:0000256" key="8">
    <source>
        <dbReference type="ARBA" id="ARBA00022737"/>
    </source>
</evidence>
<keyword evidence="14" id="KW-1185">Reference proteome</keyword>
<sequence>MVAAALAFLVLAAAPPIPPVPVAAGGAERALAAWTPGEVRCDGGVVIADAQVRRPLGTLAWRAPNARQEITLRFEIDASGRPISITREGTRFPSNDDIAPSLAVSRFPAKAQSACSVTYTARIEPFASAPVADLVSYSVSPLSGRLPQQGWQRIREGGNCADAPRQQPLNRVFPDFAALPATPGVREWTLIAYDTNASGKPVNVRVQTGTGNKALDNAGVDAMRKSRFTGGARTGCTYPYWRSPETVPAPLMPEKSAFGSAEGCPSAGEWASAPVLRFPQAYSRRRIEGWAVVSYDIAPWGAVGNAKVLAAQPSDDFGRQALQVIQSARAAPSQEGRSGCVERIRFAMEPRDTAGEADAEPITFQ</sequence>
<dbReference type="PANTHER" id="PTHR33446:SF8">
    <property type="entry name" value="PROTEIN TONB"/>
    <property type="match status" value="1"/>
</dbReference>
<proteinExistence type="inferred from homology"/>
<keyword evidence="6" id="KW-0997">Cell inner membrane</keyword>
<evidence type="ECO:0000256" key="6">
    <source>
        <dbReference type="ARBA" id="ARBA00022519"/>
    </source>
</evidence>
<keyword evidence="11" id="KW-0472">Membrane</keyword>
<feature type="domain" description="TonB C-terminal" evidence="12">
    <location>
        <begin position="263"/>
        <end position="355"/>
    </location>
</feature>
<evidence type="ECO:0000256" key="1">
    <source>
        <dbReference type="ARBA" id="ARBA00004383"/>
    </source>
</evidence>
<keyword evidence="5" id="KW-1003">Cell membrane</keyword>
<gene>
    <name evidence="13" type="ORF">A8V01_02935</name>
</gene>
<dbReference type="OrthoDB" id="7500609at2"/>
<keyword evidence="8" id="KW-0677">Repeat</keyword>
<comment type="subcellular location">
    <subcellularLocation>
        <location evidence="1">Cell inner membrane</location>
        <topology evidence="1">Single-pass membrane protein</topology>
        <orientation evidence="1">Periplasmic side</orientation>
    </subcellularLocation>
</comment>
<protein>
    <recommendedName>
        <fullName evidence="3">Protein TonB</fullName>
    </recommendedName>
</protein>
<feature type="domain" description="TonB C-terminal" evidence="12">
    <location>
        <begin position="161"/>
        <end position="260"/>
    </location>
</feature>
<dbReference type="NCBIfam" id="TIGR01352">
    <property type="entry name" value="tonB_Cterm"/>
    <property type="match status" value="1"/>
</dbReference>
<evidence type="ECO:0000313" key="14">
    <source>
        <dbReference type="Proteomes" id="UP000236327"/>
    </source>
</evidence>